<organism evidence="2 3">
    <name type="scientific">Oryza meyeriana var. granulata</name>
    <dbReference type="NCBI Taxonomy" id="110450"/>
    <lineage>
        <taxon>Eukaryota</taxon>
        <taxon>Viridiplantae</taxon>
        <taxon>Streptophyta</taxon>
        <taxon>Embryophyta</taxon>
        <taxon>Tracheophyta</taxon>
        <taxon>Spermatophyta</taxon>
        <taxon>Magnoliopsida</taxon>
        <taxon>Liliopsida</taxon>
        <taxon>Poales</taxon>
        <taxon>Poaceae</taxon>
        <taxon>BOP clade</taxon>
        <taxon>Oryzoideae</taxon>
        <taxon>Oryzeae</taxon>
        <taxon>Oryzinae</taxon>
        <taxon>Oryza</taxon>
        <taxon>Oryza meyeriana</taxon>
    </lineage>
</organism>
<reference evidence="2 3" key="1">
    <citation type="submission" date="2019-11" db="EMBL/GenBank/DDBJ databases">
        <title>Whole genome sequence of Oryza granulata.</title>
        <authorList>
            <person name="Li W."/>
        </authorList>
    </citation>
    <scope>NUCLEOTIDE SEQUENCE [LARGE SCALE GENOMIC DNA]</scope>
    <source>
        <strain evidence="3">cv. Menghai</strain>
        <tissue evidence="2">Leaf</tissue>
    </source>
</reference>
<evidence type="ECO:0000313" key="2">
    <source>
        <dbReference type="EMBL" id="KAF0900158.1"/>
    </source>
</evidence>
<feature type="region of interest" description="Disordered" evidence="1">
    <location>
        <begin position="55"/>
        <end position="85"/>
    </location>
</feature>
<dbReference type="Proteomes" id="UP000479710">
    <property type="component" value="Unassembled WGS sequence"/>
</dbReference>
<keyword evidence="3" id="KW-1185">Reference proteome</keyword>
<evidence type="ECO:0000313" key="3">
    <source>
        <dbReference type="Proteomes" id="UP000479710"/>
    </source>
</evidence>
<accession>A0A6G1CI26</accession>
<protein>
    <submittedName>
        <fullName evidence="2">Uncharacterized protein</fullName>
    </submittedName>
</protein>
<dbReference type="EMBL" id="SPHZ02000009">
    <property type="protein sequence ID" value="KAF0900158.1"/>
    <property type="molecule type" value="Genomic_DNA"/>
</dbReference>
<evidence type="ECO:0000256" key="1">
    <source>
        <dbReference type="SAM" id="MobiDB-lite"/>
    </source>
</evidence>
<proteinExistence type="predicted"/>
<sequence>MPRSVANHPSPATAPLRPPDQSLPQLPSNRRKIKPASAQAGAVSVLRAAPIKSRQSRFFPSAPSRLPKPLLRRPSVPDRTATAPG</sequence>
<feature type="region of interest" description="Disordered" evidence="1">
    <location>
        <begin position="1"/>
        <end position="43"/>
    </location>
</feature>
<feature type="compositionally biased region" description="Low complexity" evidence="1">
    <location>
        <begin position="60"/>
        <end position="74"/>
    </location>
</feature>
<gene>
    <name evidence="2" type="ORF">E2562_027527</name>
</gene>
<dbReference type="AlphaFoldDB" id="A0A6G1CI26"/>
<comment type="caution">
    <text evidence="2">The sequence shown here is derived from an EMBL/GenBank/DDBJ whole genome shotgun (WGS) entry which is preliminary data.</text>
</comment>
<name>A0A6G1CI26_9ORYZ</name>